<dbReference type="SUPFAM" id="SSF103190">
    <property type="entry name" value="Sensory domain-like"/>
    <property type="match status" value="1"/>
</dbReference>
<keyword evidence="4 11" id="KW-0812">Transmembrane</keyword>
<dbReference type="OrthoDB" id="1062at2"/>
<dbReference type="SMART" id="SM00283">
    <property type="entry name" value="MA"/>
    <property type="match status" value="1"/>
</dbReference>
<evidence type="ECO:0000259" key="13">
    <source>
        <dbReference type="PROSITE" id="PS50885"/>
    </source>
</evidence>
<organism evidence="14 15">
    <name type="scientific">Clostridium saccharoperbutylacetonicum N1-4(HMT)</name>
    <dbReference type="NCBI Taxonomy" id="931276"/>
    <lineage>
        <taxon>Bacteria</taxon>
        <taxon>Bacillati</taxon>
        <taxon>Bacillota</taxon>
        <taxon>Clostridia</taxon>
        <taxon>Eubacteriales</taxon>
        <taxon>Clostridiaceae</taxon>
        <taxon>Clostridium</taxon>
    </lineage>
</organism>
<dbReference type="AlphaFoldDB" id="M1N732"/>
<gene>
    <name evidence="14" type="ORF">Cspa_c54470</name>
</gene>
<proteinExistence type="inferred from homology"/>
<dbReference type="PATRIC" id="fig|931276.5.peg.5504"/>
<dbReference type="EMBL" id="CP004121">
    <property type="protein sequence ID" value="AGF59192.1"/>
    <property type="molecule type" value="Genomic_DNA"/>
</dbReference>
<dbReference type="eggNOG" id="COG0840">
    <property type="taxonomic scope" value="Bacteria"/>
</dbReference>
<keyword evidence="6 11" id="KW-0472">Membrane</keyword>
<sequence>MEGKKVDTVLKAEQQKVRKHINPSNKFKNRSIKSELLITMLSIAAILTLGIILCVNVMLSKYYDKEINSKNEMVSNLISQNVSEFVDTTYKVTEDLAYNSDVRDGDKDIKEKVLKETKERNPYFELLYIQNDKGMQTGRSQGELADRSDRWWFTQAKNSLVPFVSKSYYSVSSKNPVTSIFIPLLQDNKFVGVMGADIKLGKLQELIKENSDEEAGRYSFIIDSEGVVVAHPDDQVIEQLYNYKNQTKTTGVKEGTSKEEPIQISDGLKEIVTQLMAGNSGSIQYKENGQNYYASYQNIKLAGNSLNWSVITVQKETSAKAIINRITQISIVAGLIILIIAAIIIMYMAGKISKPLKEMSQLLSVAATGDFTVKCSTKAKNEIKVLELSFNEMMSKMANLLASTKNLTQDIKDSSVTLTDKAVETSTVAKEISATAEEISDGAVNQANAAEDGARLGEKMDQEFNQLSEKTKLMVKEAINASKAIANGIQKVDDLKEKAETTVNIVEKTQESIESLNEKSKNIESILKALNEISEQTQLLALNASIEAARAGEAGKGFAVVAEEIQKLSQDSSNSTNDIAKIIMNIKQDISSGVDAMKEVKEVSEKQFVSVNHVNEAFTKITEATDEITNTIEYMEDFVGVMYSNNEQVVNAINNIAAISEETAACSEEVTASIQTQTEAITDVSKEAGKLKEKAELLEIEVNKFKI</sequence>
<feature type="coiled-coil region" evidence="10">
    <location>
        <begin position="506"/>
        <end position="536"/>
    </location>
</feature>
<evidence type="ECO:0000313" key="15">
    <source>
        <dbReference type="Proteomes" id="UP000011728"/>
    </source>
</evidence>
<evidence type="ECO:0000256" key="9">
    <source>
        <dbReference type="PROSITE-ProRule" id="PRU00284"/>
    </source>
</evidence>
<dbReference type="PANTHER" id="PTHR32089:SF112">
    <property type="entry name" value="LYSOZYME-LIKE PROTEIN-RELATED"/>
    <property type="match status" value="1"/>
</dbReference>
<feature type="transmembrane region" description="Helical" evidence="11">
    <location>
        <begin position="36"/>
        <end position="59"/>
    </location>
</feature>
<evidence type="ECO:0000256" key="10">
    <source>
        <dbReference type="SAM" id="Coils"/>
    </source>
</evidence>
<feature type="transmembrane region" description="Helical" evidence="11">
    <location>
        <begin position="329"/>
        <end position="349"/>
    </location>
</feature>
<keyword evidence="3" id="KW-0145">Chemotaxis</keyword>
<dbReference type="Pfam" id="PF02743">
    <property type="entry name" value="dCache_1"/>
    <property type="match status" value="1"/>
</dbReference>
<dbReference type="InterPro" id="IPR029151">
    <property type="entry name" value="Sensor-like_sf"/>
</dbReference>
<dbReference type="CDD" id="cd18773">
    <property type="entry name" value="PDC1_HK_sensor"/>
    <property type="match status" value="1"/>
</dbReference>
<dbReference type="GO" id="GO:0007165">
    <property type="term" value="P:signal transduction"/>
    <property type="evidence" value="ECO:0007669"/>
    <property type="project" value="UniProtKB-KW"/>
</dbReference>
<keyword evidence="15" id="KW-1185">Reference proteome</keyword>
<dbReference type="Gene3D" id="6.10.340.10">
    <property type="match status" value="1"/>
</dbReference>
<dbReference type="GO" id="GO:0005886">
    <property type="term" value="C:plasma membrane"/>
    <property type="evidence" value="ECO:0007669"/>
    <property type="project" value="UniProtKB-SubCell"/>
</dbReference>
<evidence type="ECO:0000256" key="1">
    <source>
        <dbReference type="ARBA" id="ARBA00004651"/>
    </source>
</evidence>
<dbReference type="HOGENOM" id="CLU_000445_107_19_9"/>
<feature type="domain" description="HAMP" evidence="13">
    <location>
        <begin position="350"/>
        <end position="402"/>
    </location>
</feature>
<keyword evidence="10" id="KW-0175">Coiled coil</keyword>
<dbReference type="InterPro" id="IPR003660">
    <property type="entry name" value="HAMP_dom"/>
</dbReference>
<evidence type="ECO:0000256" key="11">
    <source>
        <dbReference type="SAM" id="Phobius"/>
    </source>
</evidence>
<evidence type="ECO:0000259" key="12">
    <source>
        <dbReference type="PROSITE" id="PS50111"/>
    </source>
</evidence>
<evidence type="ECO:0000313" key="14">
    <source>
        <dbReference type="EMBL" id="AGF59192.1"/>
    </source>
</evidence>
<feature type="domain" description="Methyl-accepting transducer" evidence="12">
    <location>
        <begin position="421"/>
        <end position="671"/>
    </location>
</feature>
<dbReference type="SUPFAM" id="SSF58104">
    <property type="entry name" value="Methyl-accepting chemotaxis protein (MCP) signaling domain"/>
    <property type="match status" value="1"/>
</dbReference>
<dbReference type="STRING" id="36745.CLSAP_51930"/>
<comment type="subcellular location">
    <subcellularLocation>
        <location evidence="1">Cell membrane</location>
        <topology evidence="1">Multi-pass membrane protein</topology>
    </subcellularLocation>
</comment>
<accession>M1N732</accession>
<dbReference type="PROSITE" id="PS50885">
    <property type="entry name" value="HAMP"/>
    <property type="match status" value="1"/>
</dbReference>
<evidence type="ECO:0000256" key="5">
    <source>
        <dbReference type="ARBA" id="ARBA00022989"/>
    </source>
</evidence>
<dbReference type="CDD" id="cd06225">
    <property type="entry name" value="HAMP"/>
    <property type="match status" value="1"/>
</dbReference>
<dbReference type="SMART" id="SM00304">
    <property type="entry name" value="HAMP"/>
    <property type="match status" value="1"/>
</dbReference>
<dbReference type="CDD" id="cd12912">
    <property type="entry name" value="PDC2_MCP_like"/>
    <property type="match status" value="1"/>
</dbReference>
<evidence type="ECO:0000256" key="6">
    <source>
        <dbReference type="ARBA" id="ARBA00023136"/>
    </source>
</evidence>
<dbReference type="Proteomes" id="UP000011728">
    <property type="component" value="Chromosome"/>
</dbReference>
<dbReference type="InterPro" id="IPR004089">
    <property type="entry name" value="MCPsignal_dom"/>
</dbReference>
<keyword evidence="7 9" id="KW-0807">Transducer</keyword>
<keyword evidence="5 11" id="KW-1133">Transmembrane helix</keyword>
<dbReference type="PROSITE" id="PS50111">
    <property type="entry name" value="CHEMOTAXIS_TRANSDUC_2"/>
    <property type="match status" value="1"/>
</dbReference>
<dbReference type="Gene3D" id="3.30.450.20">
    <property type="entry name" value="PAS domain"/>
    <property type="match status" value="1"/>
</dbReference>
<keyword evidence="2" id="KW-1003">Cell membrane</keyword>
<evidence type="ECO:0000256" key="3">
    <source>
        <dbReference type="ARBA" id="ARBA00022500"/>
    </source>
</evidence>
<evidence type="ECO:0000256" key="7">
    <source>
        <dbReference type="ARBA" id="ARBA00023224"/>
    </source>
</evidence>
<evidence type="ECO:0000256" key="8">
    <source>
        <dbReference type="ARBA" id="ARBA00029447"/>
    </source>
</evidence>
<dbReference type="Pfam" id="PF00672">
    <property type="entry name" value="HAMP"/>
    <property type="match status" value="1"/>
</dbReference>
<dbReference type="InterPro" id="IPR033479">
    <property type="entry name" value="dCache_1"/>
</dbReference>
<dbReference type="RefSeq" id="WP_015395499.1">
    <property type="nucleotide sequence ID" value="NC_020291.1"/>
</dbReference>
<dbReference type="GO" id="GO:0006935">
    <property type="term" value="P:chemotaxis"/>
    <property type="evidence" value="ECO:0007669"/>
    <property type="project" value="UniProtKB-KW"/>
</dbReference>
<dbReference type="Pfam" id="PF00015">
    <property type="entry name" value="MCPsignal"/>
    <property type="match status" value="1"/>
</dbReference>
<protein>
    <submittedName>
        <fullName evidence="14">Methyl-accepting chemotaxis sensory transducer with cache sensor</fullName>
    </submittedName>
</protein>
<evidence type="ECO:0000256" key="4">
    <source>
        <dbReference type="ARBA" id="ARBA00022692"/>
    </source>
</evidence>
<comment type="similarity">
    <text evidence="8">Belongs to the methyl-accepting chemotaxis (MCP) protein family.</text>
</comment>
<dbReference type="PANTHER" id="PTHR32089">
    <property type="entry name" value="METHYL-ACCEPTING CHEMOTAXIS PROTEIN MCPB"/>
    <property type="match status" value="1"/>
</dbReference>
<reference evidence="14 15" key="1">
    <citation type="submission" date="2013-02" db="EMBL/GenBank/DDBJ databases">
        <title>Genome sequence of Clostridium saccharoperbutylacetonicum N1-4(HMT).</title>
        <authorList>
            <person name="Poehlein A."/>
            <person name="Daniel R."/>
        </authorList>
    </citation>
    <scope>NUCLEOTIDE SEQUENCE [LARGE SCALE GENOMIC DNA]</scope>
    <source>
        <strain evidence="15">N1-4(HMT)</strain>
    </source>
</reference>
<dbReference type="Gene3D" id="1.10.287.950">
    <property type="entry name" value="Methyl-accepting chemotaxis protein"/>
    <property type="match status" value="1"/>
</dbReference>
<evidence type="ECO:0000256" key="2">
    <source>
        <dbReference type="ARBA" id="ARBA00022475"/>
    </source>
</evidence>
<name>M1N732_9CLOT</name>
<dbReference type="KEGG" id="csr:Cspa_c54470"/>